<dbReference type="AlphaFoldDB" id="A0A455T7Q2"/>
<accession>A0A455T7Q2</accession>
<protein>
    <submittedName>
        <fullName evidence="1">Uncharacterized protein</fullName>
    </submittedName>
</protein>
<reference evidence="1" key="1">
    <citation type="submission" date="2018-12" db="EMBL/GenBank/DDBJ databases">
        <title>Novel natural products biosynthetic potential of the class Ktedonobacteria.</title>
        <authorList>
            <person name="Zheng Y."/>
            <person name="Saitou A."/>
            <person name="Wang C.M."/>
            <person name="Toyoda A."/>
            <person name="Minakuchi Y."/>
            <person name="Sekiguchi Y."/>
            <person name="Ueda K."/>
            <person name="Takano H."/>
            <person name="Sakai Y."/>
            <person name="Yokota A."/>
            <person name="Yabe S."/>
        </authorList>
    </citation>
    <scope>NUCLEOTIDE SEQUENCE</scope>
    <source>
        <strain evidence="1">A3-2</strain>
    </source>
</reference>
<dbReference type="EMBL" id="AP019377">
    <property type="protein sequence ID" value="BBH95475.1"/>
    <property type="molecule type" value="Genomic_DNA"/>
</dbReference>
<gene>
    <name evidence="1" type="ORF">KTA_36740</name>
</gene>
<organism evidence="1">
    <name type="scientific">Thermogemmatispora argillosa</name>
    <dbReference type="NCBI Taxonomy" id="2045280"/>
    <lineage>
        <taxon>Bacteria</taxon>
        <taxon>Bacillati</taxon>
        <taxon>Chloroflexota</taxon>
        <taxon>Ktedonobacteria</taxon>
        <taxon>Thermogemmatisporales</taxon>
        <taxon>Thermogemmatisporaceae</taxon>
        <taxon>Thermogemmatispora</taxon>
    </lineage>
</organism>
<sequence length="136" mass="14728">MRGVSEVTDCGHRCQVVLRTLYRLFVPSLLTTLAQPLLCNGSCCLRGYTTCRSLSTPESLFAPLGRSIASQRGGLEATPGSFFLSALRDIEALPQEGNKGGETALTLLAARKGRGWSRLTECAQGWEAFRGQVLYS</sequence>
<name>A0A455T7Q2_9CHLR</name>
<evidence type="ECO:0000313" key="1">
    <source>
        <dbReference type="EMBL" id="BBH95475.1"/>
    </source>
</evidence>
<proteinExistence type="predicted"/>